<name>A0A067SC79_GALM3</name>
<evidence type="ECO:0000259" key="2">
    <source>
        <dbReference type="Pfam" id="PF26640"/>
    </source>
</evidence>
<proteinExistence type="predicted"/>
<evidence type="ECO:0000313" key="4">
    <source>
        <dbReference type="Proteomes" id="UP000027222"/>
    </source>
</evidence>
<keyword evidence="4" id="KW-1185">Reference proteome</keyword>
<organism evidence="3 4">
    <name type="scientific">Galerina marginata (strain CBS 339.88)</name>
    <dbReference type="NCBI Taxonomy" id="685588"/>
    <lineage>
        <taxon>Eukaryota</taxon>
        <taxon>Fungi</taxon>
        <taxon>Dikarya</taxon>
        <taxon>Basidiomycota</taxon>
        <taxon>Agaricomycotina</taxon>
        <taxon>Agaricomycetes</taxon>
        <taxon>Agaricomycetidae</taxon>
        <taxon>Agaricales</taxon>
        <taxon>Agaricineae</taxon>
        <taxon>Strophariaceae</taxon>
        <taxon>Galerina</taxon>
    </lineage>
</organism>
<dbReference type="Pfam" id="PF06985">
    <property type="entry name" value="HET"/>
    <property type="match status" value="1"/>
</dbReference>
<dbReference type="PANTHER" id="PTHR10622:SF10">
    <property type="entry name" value="HET DOMAIN-CONTAINING PROTEIN"/>
    <property type="match status" value="1"/>
</dbReference>
<dbReference type="HOGENOM" id="CLU_000288_138_3_1"/>
<protein>
    <submittedName>
        <fullName evidence="3">Uncharacterized protein</fullName>
    </submittedName>
</protein>
<accession>A0A067SC79</accession>
<evidence type="ECO:0000259" key="1">
    <source>
        <dbReference type="Pfam" id="PF06985"/>
    </source>
</evidence>
<dbReference type="STRING" id="685588.A0A067SC79"/>
<dbReference type="InterPro" id="IPR058525">
    <property type="entry name" value="DUF8212"/>
</dbReference>
<dbReference type="AlphaFoldDB" id="A0A067SC79"/>
<dbReference type="PANTHER" id="PTHR10622">
    <property type="entry name" value="HET DOMAIN-CONTAINING PROTEIN"/>
    <property type="match status" value="1"/>
</dbReference>
<evidence type="ECO:0000313" key="3">
    <source>
        <dbReference type="EMBL" id="KDR67587.1"/>
    </source>
</evidence>
<dbReference type="Pfam" id="PF26640">
    <property type="entry name" value="DUF8212"/>
    <property type="match status" value="1"/>
</dbReference>
<dbReference type="InterPro" id="IPR010730">
    <property type="entry name" value="HET"/>
</dbReference>
<dbReference type="EMBL" id="KL142414">
    <property type="protein sequence ID" value="KDR67587.1"/>
    <property type="molecule type" value="Genomic_DNA"/>
</dbReference>
<feature type="domain" description="DUF8212" evidence="2">
    <location>
        <begin position="222"/>
        <end position="294"/>
    </location>
</feature>
<dbReference type="OrthoDB" id="674604at2759"/>
<dbReference type="Proteomes" id="UP000027222">
    <property type="component" value="Unassembled WGS sequence"/>
</dbReference>
<feature type="domain" description="Heterokaryon incompatibility" evidence="1">
    <location>
        <begin position="23"/>
        <end position="107"/>
    </location>
</feature>
<gene>
    <name evidence="3" type="ORF">GALMADRAFT_1082824</name>
</gene>
<reference evidence="4" key="1">
    <citation type="journal article" date="2014" name="Proc. Natl. Acad. Sci. U.S.A.">
        <title>Extensive sampling of basidiomycete genomes demonstrates inadequacy of the white-rot/brown-rot paradigm for wood decay fungi.</title>
        <authorList>
            <person name="Riley R."/>
            <person name="Salamov A.A."/>
            <person name="Brown D.W."/>
            <person name="Nagy L.G."/>
            <person name="Floudas D."/>
            <person name="Held B.W."/>
            <person name="Levasseur A."/>
            <person name="Lombard V."/>
            <person name="Morin E."/>
            <person name="Otillar R."/>
            <person name="Lindquist E.A."/>
            <person name="Sun H."/>
            <person name="LaButti K.M."/>
            <person name="Schmutz J."/>
            <person name="Jabbour D."/>
            <person name="Luo H."/>
            <person name="Baker S.E."/>
            <person name="Pisabarro A.G."/>
            <person name="Walton J.D."/>
            <person name="Blanchette R.A."/>
            <person name="Henrissat B."/>
            <person name="Martin F."/>
            <person name="Cullen D."/>
            <person name="Hibbett D.S."/>
            <person name="Grigoriev I.V."/>
        </authorList>
    </citation>
    <scope>NUCLEOTIDE SEQUENCE [LARGE SCALE GENOMIC DNA]</scope>
    <source>
        <strain evidence="4">CBS 339.88</strain>
    </source>
</reference>
<sequence>MRLLDVHQLKLKEFFDERRRPEYAILSHTWGEGEVSLQDLSTPAATAMAGFSKIKRCCELAIQDGFEYVWVDTCCIDKTSSSELSEAINSMYQWYKSATVCYAYLSDVVPGDDPTDPHSSFSRSRWFTRGWTLQELLAPKIVTFHDSDWTEIGTKFNLKAEISRVTGISCEVLSNEPIGAFSVAQRMSWAAKRETTRVEDIAYSLMGIFEVNMPTLYGEGQRAFIRLQYEILRTSDDHSLFAWTHPRQTVQGRYIEPEDDTSYSSLLFSPAESGLLAGSPLQFQHSQGIQRLEVASSGYPYSMTNKGLHIWLPLAPFREDRPHGNPPIYQAILNCTAEGEIGPLSIYLRQNPSGQYSRIFTMAQHLLHNVKYDLAPVELYVKEAYPESSFGPAKYSTPSASPTARFTIHLVEQPPVEQGYTLVECGPKKSWDENTATFDTAFKGVFLYFILAANDREKTQAMVVFGVENNFLKSETPLCCAIYSGAEISKTKTAFKRSQMKVDALTIRNVDRIMDRLPSGHIISIALRLRPTPDSYIVTFDYRIAITFTPPNFPSPRMANPLVSPHTMHAISSLPQLTIYLDCRDQTRFATHPFYPKSNWLVNQPHDHSLTLTWTPTEQDSPALLGFSTESRKQPFPLLIFHVVDSDIAVEFVEAPLNLMQSDWDTALPSYLNGMDTTRTLYRSSDFPKDVEIGGDTLQIKLRRKTLPEEMGHQMLVTFGAKIVREQISQVQEMDEDEEEEEEEEEVKMMVKLGIVKRSSARLMTPIKVPVSSAPSISAEPAPAIIPHLARQAAPPKGISGGRNRKDLLTRNRAALKAINKNG</sequence>